<feature type="transmembrane region" description="Helical" evidence="7">
    <location>
        <begin position="286"/>
        <end position="314"/>
    </location>
</feature>
<dbReference type="InterPro" id="IPR050250">
    <property type="entry name" value="Macrolide_Exporter_MacB"/>
</dbReference>
<evidence type="ECO:0000259" key="9">
    <source>
        <dbReference type="Pfam" id="PF12704"/>
    </source>
</evidence>
<evidence type="ECO:0000256" key="2">
    <source>
        <dbReference type="ARBA" id="ARBA00022475"/>
    </source>
</evidence>
<feature type="domain" description="ABC3 transporter permease C-terminal" evidence="8">
    <location>
        <begin position="294"/>
        <end position="406"/>
    </location>
</feature>
<dbReference type="Pfam" id="PF12704">
    <property type="entry name" value="MacB_PCD"/>
    <property type="match status" value="1"/>
</dbReference>
<dbReference type="GO" id="GO:0005886">
    <property type="term" value="C:plasma membrane"/>
    <property type="evidence" value="ECO:0007669"/>
    <property type="project" value="UniProtKB-SubCell"/>
</dbReference>
<evidence type="ECO:0000256" key="1">
    <source>
        <dbReference type="ARBA" id="ARBA00004651"/>
    </source>
</evidence>
<sequence>MQYRDVIGIAFAQIRGNPLRTFFTLLGIIVSVAFLIAVVAIIQGMNAYVKENIADAMVGTNAFQVRRTPIQVGLIDDELMSRIRKRPRVSPQDAEVVRAALPDAIAVSRQSGWPTPITEVLWRGRSVGGIFVFGITSEYQVVQDYSVQKGRPISDVDVSQRMAVTVLGTELAEKLFETVDPIGQEVRIAGQRYTVVGVNAPKGRVLGQSFDAYVLLPITRFEMQYGRRLTTTISVKVSDTADVGAMMARAEEAMRLAHRLRPGEENDFSIETSDALVSFWKNLTRILFAVIPAVVAIGIVVGGIVIMNIMLMAVNERTREIGIRKAVGARARDIERQFLVETVMLSALGGVIGVLAGWTFAFLVSAVSPLPARITWWSVAVALGLGAGIGVIFGVYPARRAARLDPVTAMRAE</sequence>
<dbReference type="AlphaFoldDB" id="A0AA49JZD6"/>
<feature type="transmembrane region" description="Helical" evidence="7">
    <location>
        <begin position="374"/>
        <end position="396"/>
    </location>
</feature>
<gene>
    <name evidence="10" type="ORF">Strain138_000929</name>
    <name evidence="11" type="ORF">Strain318_000929</name>
</gene>
<accession>A0AA49JZD6</accession>
<evidence type="ECO:0000313" key="11">
    <source>
        <dbReference type="EMBL" id="WKW14582.1"/>
    </source>
</evidence>
<proteinExistence type="inferred from homology"/>
<keyword evidence="3 7" id="KW-0812">Transmembrane</keyword>
<comment type="similarity">
    <text evidence="6">Belongs to the ABC-4 integral membrane protein family.</text>
</comment>
<dbReference type="EMBL" id="CP130613">
    <property type="protein sequence ID" value="WKW14582.1"/>
    <property type="molecule type" value="Genomic_DNA"/>
</dbReference>
<dbReference type="KEGG" id="pspc:Strain318_000929"/>
<dbReference type="EMBL" id="CP130612">
    <property type="protein sequence ID" value="WKW11672.1"/>
    <property type="molecule type" value="Genomic_DNA"/>
</dbReference>
<comment type="subcellular location">
    <subcellularLocation>
        <location evidence="1">Cell membrane</location>
        <topology evidence="1">Multi-pass membrane protein</topology>
    </subcellularLocation>
</comment>
<feature type="transmembrane region" description="Helical" evidence="7">
    <location>
        <begin position="21"/>
        <end position="42"/>
    </location>
</feature>
<dbReference type="PANTHER" id="PTHR30572">
    <property type="entry name" value="MEMBRANE COMPONENT OF TRANSPORTER-RELATED"/>
    <property type="match status" value="1"/>
</dbReference>
<keyword evidence="5 7" id="KW-0472">Membrane</keyword>
<evidence type="ECO:0000256" key="6">
    <source>
        <dbReference type="ARBA" id="ARBA00038076"/>
    </source>
</evidence>
<evidence type="ECO:0000256" key="4">
    <source>
        <dbReference type="ARBA" id="ARBA00022989"/>
    </source>
</evidence>
<evidence type="ECO:0000256" key="5">
    <source>
        <dbReference type="ARBA" id="ARBA00023136"/>
    </source>
</evidence>
<dbReference type="GO" id="GO:0022857">
    <property type="term" value="F:transmembrane transporter activity"/>
    <property type="evidence" value="ECO:0007669"/>
    <property type="project" value="TreeGrafter"/>
</dbReference>
<name>A0AA49JZD6_9BACT</name>
<keyword evidence="12" id="KW-1185">Reference proteome</keyword>
<dbReference type="Proteomes" id="UP001229955">
    <property type="component" value="Chromosome"/>
</dbReference>
<dbReference type="InterPro" id="IPR003838">
    <property type="entry name" value="ABC3_permease_C"/>
</dbReference>
<evidence type="ECO:0000313" key="10">
    <source>
        <dbReference type="EMBL" id="WKW11672.1"/>
    </source>
</evidence>
<dbReference type="RefSeq" id="WP_367887370.1">
    <property type="nucleotide sequence ID" value="NZ_CP130612.1"/>
</dbReference>
<keyword evidence="2" id="KW-1003">Cell membrane</keyword>
<reference evidence="11" key="1">
    <citation type="submission" date="2023-07" db="EMBL/GenBank/DDBJ databases">
        <authorList>
            <person name="Haufschild T."/>
            <person name="Kallscheuer N."/>
            <person name="Hammer J."/>
            <person name="Kohn T."/>
            <person name="Kabuu M."/>
            <person name="Jogler M."/>
            <person name="Wohfarth N."/>
            <person name="Heuer A."/>
            <person name="Rohde M."/>
            <person name="van Teeseling M.C.F."/>
            <person name="Jogler C."/>
        </authorList>
    </citation>
    <scope>NUCLEOTIDE SEQUENCE</scope>
    <source>
        <strain evidence="10">Strain 138</strain>
        <strain evidence="11">Strain 318</strain>
    </source>
</reference>
<dbReference type="InterPro" id="IPR025857">
    <property type="entry name" value="MacB_PCD"/>
</dbReference>
<evidence type="ECO:0000256" key="7">
    <source>
        <dbReference type="SAM" id="Phobius"/>
    </source>
</evidence>
<accession>A0AA49JTN1</accession>
<evidence type="ECO:0000259" key="8">
    <source>
        <dbReference type="Pfam" id="PF02687"/>
    </source>
</evidence>
<evidence type="ECO:0000313" key="12">
    <source>
        <dbReference type="Proteomes" id="UP001229955"/>
    </source>
</evidence>
<feature type="domain" description="MacB-like periplasmic core" evidence="9">
    <location>
        <begin position="21"/>
        <end position="252"/>
    </location>
</feature>
<feature type="transmembrane region" description="Helical" evidence="7">
    <location>
        <begin position="338"/>
        <end position="362"/>
    </location>
</feature>
<dbReference type="PANTHER" id="PTHR30572:SF4">
    <property type="entry name" value="ABC TRANSPORTER PERMEASE YTRF"/>
    <property type="match status" value="1"/>
</dbReference>
<keyword evidence="4 7" id="KW-1133">Transmembrane helix</keyword>
<protein>
    <submittedName>
        <fullName evidence="11">ABC transporter permease</fullName>
    </submittedName>
</protein>
<evidence type="ECO:0000256" key="3">
    <source>
        <dbReference type="ARBA" id="ARBA00022692"/>
    </source>
</evidence>
<organism evidence="11 12">
    <name type="scientific">Pseudogemmatithrix spongiicola</name>
    <dbReference type="NCBI Taxonomy" id="3062599"/>
    <lineage>
        <taxon>Bacteria</taxon>
        <taxon>Pseudomonadati</taxon>
        <taxon>Gemmatimonadota</taxon>
        <taxon>Gemmatimonadia</taxon>
        <taxon>Gemmatimonadales</taxon>
        <taxon>Gemmatimonadaceae</taxon>
        <taxon>Pseudogemmatithrix</taxon>
    </lineage>
</organism>
<dbReference type="Pfam" id="PF02687">
    <property type="entry name" value="FtsX"/>
    <property type="match status" value="1"/>
</dbReference>